<accession>A0A0K8PFE7</accession>
<feature type="signal peptide" evidence="1">
    <location>
        <begin position="1"/>
        <end position="26"/>
    </location>
</feature>
<dbReference type="OrthoDB" id="4334972at2"/>
<proteinExistence type="predicted"/>
<dbReference type="Proteomes" id="UP000053859">
    <property type="component" value="Unassembled WGS sequence"/>
</dbReference>
<feature type="chain" id="PRO_5005514035" description="Secreted protein" evidence="1">
    <location>
        <begin position="27"/>
        <end position="86"/>
    </location>
</feature>
<dbReference type="EMBL" id="DF968218">
    <property type="protein sequence ID" value="GAP46610.1"/>
    <property type="molecule type" value="Genomic_DNA"/>
</dbReference>
<evidence type="ECO:0008006" key="4">
    <source>
        <dbReference type="Google" id="ProtNLM"/>
    </source>
</evidence>
<evidence type="ECO:0000313" key="3">
    <source>
        <dbReference type="Proteomes" id="UP000053859"/>
    </source>
</evidence>
<reference evidence="2" key="1">
    <citation type="journal article" date="2015" name="Genome Announc.">
        <title>Draft Genome Sequence of Thiostrepton-Producing Streptomyces azureus ATCC 14921.</title>
        <authorList>
            <person name="Sakihara K."/>
            <person name="Maeda J."/>
            <person name="Tashiro K."/>
            <person name="Fujino Y."/>
            <person name="Kuhara S."/>
            <person name="Ohshima T."/>
            <person name="Ogata S."/>
            <person name="Doi K."/>
        </authorList>
    </citation>
    <scope>NUCLEOTIDE SEQUENCE [LARGE SCALE GENOMIC DNA]</scope>
    <source>
        <strain evidence="2">ATCC14921</strain>
    </source>
</reference>
<protein>
    <recommendedName>
        <fullName evidence="4">Secreted protein</fullName>
    </recommendedName>
</protein>
<dbReference type="AlphaFoldDB" id="A0A0K8PFE7"/>
<evidence type="ECO:0000256" key="1">
    <source>
        <dbReference type="SAM" id="SignalP"/>
    </source>
</evidence>
<dbReference type="RefSeq" id="WP_063888866.1">
    <property type="nucleotide sequence ID" value="NZ_DF968218.1"/>
</dbReference>
<keyword evidence="1" id="KW-0732">Signal</keyword>
<dbReference type="PATRIC" id="fig|146537.3.peg.1420"/>
<organism evidence="2 3">
    <name type="scientific">Streptomyces azureus</name>
    <dbReference type="NCBI Taxonomy" id="146537"/>
    <lineage>
        <taxon>Bacteria</taxon>
        <taxon>Bacillati</taxon>
        <taxon>Actinomycetota</taxon>
        <taxon>Actinomycetes</taxon>
        <taxon>Kitasatosporales</taxon>
        <taxon>Streptomycetaceae</taxon>
        <taxon>Streptomyces</taxon>
    </lineage>
</organism>
<keyword evidence="3" id="KW-1185">Reference proteome</keyword>
<evidence type="ECO:0000313" key="2">
    <source>
        <dbReference type="EMBL" id="GAP46610.1"/>
    </source>
</evidence>
<sequence>MNKFQKATAVAVMVGGMALSGGVAHACDKDKSDDKPSGVAIDNLQVVECDQDFNGGLAFAPVQIAVLGDNTQAIGNFCTVVGPVED</sequence>
<gene>
    <name evidence="2" type="ORF">SAZU_1348</name>
</gene>
<name>A0A0K8PFE7_STRAJ</name>